<accession>A0A9Q3L520</accession>
<evidence type="ECO:0000313" key="2">
    <source>
        <dbReference type="Proteomes" id="UP000765509"/>
    </source>
</evidence>
<sequence length="131" mass="14465">MNLRLTSLCDSNYSDSLPSVLDGPCVSDNLRELPEIYDIAGNYNGFKSVTVIVPPCTNCQRKGIPCVESATARSTRCQFFNLGKTNCSQANYSFPKNPRQLWSSIKKRGRFELEAPVNEPPTSDSNSGHSN</sequence>
<organism evidence="1 2">
    <name type="scientific">Austropuccinia psidii MF-1</name>
    <dbReference type="NCBI Taxonomy" id="1389203"/>
    <lineage>
        <taxon>Eukaryota</taxon>
        <taxon>Fungi</taxon>
        <taxon>Dikarya</taxon>
        <taxon>Basidiomycota</taxon>
        <taxon>Pucciniomycotina</taxon>
        <taxon>Pucciniomycetes</taxon>
        <taxon>Pucciniales</taxon>
        <taxon>Sphaerophragmiaceae</taxon>
        <taxon>Austropuccinia</taxon>
    </lineage>
</organism>
<evidence type="ECO:0000313" key="1">
    <source>
        <dbReference type="EMBL" id="MBW0593363.1"/>
    </source>
</evidence>
<dbReference type="AlphaFoldDB" id="A0A9Q3L520"/>
<reference evidence="1" key="1">
    <citation type="submission" date="2021-03" db="EMBL/GenBank/DDBJ databases">
        <title>Draft genome sequence of rust myrtle Austropuccinia psidii MF-1, a brazilian biotype.</title>
        <authorList>
            <person name="Quecine M.C."/>
            <person name="Pachon D.M.R."/>
            <person name="Bonatelli M.L."/>
            <person name="Correr F.H."/>
            <person name="Franceschini L.M."/>
            <person name="Leite T.F."/>
            <person name="Margarido G.R.A."/>
            <person name="Almeida C.A."/>
            <person name="Ferrarezi J.A."/>
            <person name="Labate C.A."/>
        </authorList>
    </citation>
    <scope>NUCLEOTIDE SEQUENCE</scope>
    <source>
        <strain evidence="1">MF-1</strain>
    </source>
</reference>
<dbReference type="Proteomes" id="UP000765509">
    <property type="component" value="Unassembled WGS sequence"/>
</dbReference>
<protein>
    <submittedName>
        <fullName evidence="1">Uncharacterized protein</fullName>
    </submittedName>
</protein>
<gene>
    <name evidence="1" type="ORF">O181_133078</name>
</gene>
<name>A0A9Q3L520_9BASI</name>
<keyword evidence="2" id="KW-1185">Reference proteome</keyword>
<comment type="caution">
    <text evidence="1">The sequence shown here is derived from an EMBL/GenBank/DDBJ whole genome shotgun (WGS) entry which is preliminary data.</text>
</comment>
<feature type="non-terminal residue" evidence="1">
    <location>
        <position position="131"/>
    </location>
</feature>
<proteinExistence type="predicted"/>
<dbReference type="EMBL" id="AVOT02153979">
    <property type="protein sequence ID" value="MBW0593363.1"/>
    <property type="molecule type" value="Genomic_DNA"/>
</dbReference>